<protein>
    <submittedName>
        <fullName evidence="1">Uncharacterized protein</fullName>
    </submittedName>
</protein>
<gene>
    <name evidence="1" type="ORF">RMAR1173_LOCUS10341</name>
</gene>
<reference evidence="1" key="1">
    <citation type="submission" date="2021-01" db="EMBL/GenBank/DDBJ databases">
        <authorList>
            <person name="Corre E."/>
            <person name="Pelletier E."/>
            <person name="Niang G."/>
            <person name="Scheremetjew M."/>
            <person name="Finn R."/>
            <person name="Kale V."/>
            <person name="Holt S."/>
            <person name="Cochrane G."/>
            <person name="Meng A."/>
            <person name="Brown T."/>
            <person name="Cohen L."/>
        </authorList>
    </citation>
    <scope>NUCLEOTIDE SEQUENCE</scope>
    <source>
        <strain evidence="1">CCMP1243</strain>
    </source>
</reference>
<organism evidence="1">
    <name type="scientific">Rhizochromulina marina</name>
    <dbReference type="NCBI Taxonomy" id="1034831"/>
    <lineage>
        <taxon>Eukaryota</taxon>
        <taxon>Sar</taxon>
        <taxon>Stramenopiles</taxon>
        <taxon>Ochrophyta</taxon>
        <taxon>Dictyochophyceae</taxon>
        <taxon>Rhizochromulinales</taxon>
        <taxon>Rhizochromulina</taxon>
    </lineage>
</organism>
<sequence>MLTLEGQAAVDEAIADLARTSADARPSLALSPELSRASQALLEALCREGSQGALSLRSPLDGSMTEDRVRCIGAWRGLLCEVILCSNRTLGAQDLIEEACIGDGDKTRRHRRGLLSPEYTVCGVAVGTQEQSHPAFPTLAIVTLAGMLIPRSDLEEGLSQGMEQSRRIRATLVASTDDRNDEFFAVLRGIPIPEFVAQMEDEVARGSSVNIQLTGPCSGRVTVKRHKFSTEEYDLEWGSEESED</sequence>
<accession>A0A7S2WGI1</accession>
<proteinExistence type="predicted"/>
<name>A0A7S2WGI1_9STRA</name>
<evidence type="ECO:0000313" key="1">
    <source>
        <dbReference type="EMBL" id="CAD9687214.1"/>
    </source>
</evidence>
<dbReference type="EMBL" id="HBHJ01015575">
    <property type="protein sequence ID" value="CAD9687214.1"/>
    <property type="molecule type" value="Transcribed_RNA"/>
</dbReference>
<dbReference type="AlphaFoldDB" id="A0A7S2WGI1"/>